<protein>
    <submittedName>
        <fullName evidence="1">Uncharacterized protein</fullName>
    </submittedName>
</protein>
<dbReference type="AlphaFoldDB" id="A0A242M8A7"/>
<accession>A0A242M8A7</accession>
<evidence type="ECO:0000313" key="2">
    <source>
        <dbReference type="Proteomes" id="UP000194546"/>
    </source>
</evidence>
<name>A0A242M8A7_CABSO</name>
<comment type="caution">
    <text evidence="1">The sequence shown here is derived from an EMBL/GenBank/DDBJ whole genome shotgun (WGS) entry which is preliminary data.</text>
</comment>
<dbReference type="Proteomes" id="UP000194546">
    <property type="component" value="Unassembled WGS sequence"/>
</dbReference>
<proteinExistence type="predicted"/>
<organism evidence="1 2">
    <name type="scientific">Caballeronia sordidicola</name>
    <name type="common">Burkholderia sordidicola</name>
    <dbReference type="NCBI Taxonomy" id="196367"/>
    <lineage>
        <taxon>Bacteria</taxon>
        <taxon>Pseudomonadati</taxon>
        <taxon>Pseudomonadota</taxon>
        <taxon>Betaproteobacteria</taxon>
        <taxon>Burkholderiales</taxon>
        <taxon>Burkholderiaceae</taxon>
        <taxon>Caballeronia</taxon>
    </lineage>
</organism>
<reference evidence="1 2" key="1">
    <citation type="submission" date="2017-03" db="EMBL/GenBank/DDBJ databases">
        <title>Genome analysis of strain PAMC 26510.</title>
        <authorList>
            <person name="Oh H.-M."/>
            <person name="Yang J.-A."/>
        </authorList>
    </citation>
    <scope>NUCLEOTIDE SEQUENCE [LARGE SCALE GENOMIC DNA]</scope>
    <source>
        <strain evidence="1 2">PAMC 26510</strain>
    </source>
</reference>
<evidence type="ECO:0000313" key="1">
    <source>
        <dbReference type="EMBL" id="OTP67330.1"/>
    </source>
</evidence>
<dbReference type="EMBL" id="NBTY01000197">
    <property type="protein sequence ID" value="OTP67330.1"/>
    <property type="molecule type" value="Genomic_DNA"/>
</dbReference>
<sequence>MELISLGYQIISYRVTAVDSDGYMHRGVAMYELVGEPDTRDLFSNLEVA</sequence>
<gene>
    <name evidence="1" type="ORF">PAMC26510_31675</name>
</gene>